<dbReference type="Proteomes" id="UP000887013">
    <property type="component" value="Unassembled WGS sequence"/>
</dbReference>
<comment type="caution">
    <text evidence="2">The sequence shown here is derived from an EMBL/GenBank/DDBJ whole genome shotgun (WGS) entry which is preliminary data.</text>
</comment>
<reference evidence="2" key="1">
    <citation type="submission" date="2020-08" db="EMBL/GenBank/DDBJ databases">
        <title>Multicomponent nature underlies the extraordinary mechanical properties of spider dragline silk.</title>
        <authorList>
            <person name="Kono N."/>
            <person name="Nakamura H."/>
            <person name="Mori M."/>
            <person name="Yoshida Y."/>
            <person name="Ohtoshi R."/>
            <person name="Malay A.D."/>
            <person name="Moran D.A.P."/>
            <person name="Tomita M."/>
            <person name="Numata K."/>
            <person name="Arakawa K."/>
        </authorList>
    </citation>
    <scope>NUCLEOTIDE SEQUENCE</scope>
</reference>
<feature type="compositionally biased region" description="Polar residues" evidence="1">
    <location>
        <begin position="23"/>
        <end position="33"/>
    </location>
</feature>
<protein>
    <submittedName>
        <fullName evidence="2">Uncharacterized protein</fullName>
    </submittedName>
</protein>
<name>A0A8X6QUC0_NEPPI</name>
<gene>
    <name evidence="2" type="ORF">NPIL_203051</name>
</gene>
<evidence type="ECO:0000313" key="3">
    <source>
        <dbReference type="Proteomes" id="UP000887013"/>
    </source>
</evidence>
<evidence type="ECO:0000313" key="2">
    <source>
        <dbReference type="EMBL" id="GFU31359.1"/>
    </source>
</evidence>
<feature type="region of interest" description="Disordered" evidence="1">
    <location>
        <begin position="11"/>
        <end position="33"/>
    </location>
</feature>
<keyword evidence="3" id="KW-1185">Reference proteome</keyword>
<organism evidence="2 3">
    <name type="scientific">Nephila pilipes</name>
    <name type="common">Giant wood spider</name>
    <name type="synonym">Nephila maculata</name>
    <dbReference type="NCBI Taxonomy" id="299642"/>
    <lineage>
        <taxon>Eukaryota</taxon>
        <taxon>Metazoa</taxon>
        <taxon>Ecdysozoa</taxon>
        <taxon>Arthropoda</taxon>
        <taxon>Chelicerata</taxon>
        <taxon>Arachnida</taxon>
        <taxon>Araneae</taxon>
        <taxon>Araneomorphae</taxon>
        <taxon>Entelegynae</taxon>
        <taxon>Araneoidea</taxon>
        <taxon>Nephilidae</taxon>
        <taxon>Nephila</taxon>
    </lineage>
</organism>
<sequence length="86" mass="9567">MRCRHRCKHACGQPKPAKLPYAQRQNARMHTGKTLQQRSGCVFAGKSASTAFSAAAVQRSVRCAQPRLLLPLRKSAAQRHMQKTLP</sequence>
<evidence type="ECO:0000256" key="1">
    <source>
        <dbReference type="SAM" id="MobiDB-lite"/>
    </source>
</evidence>
<proteinExistence type="predicted"/>
<dbReference type="EMBL" id="BMAW01033680">
    <property type="protein sequence ID" value="GFU31359.1"/>
    <property type="molecule type" value="Genomic_DNA"/>
</dbReference>
<accession>A0A8X6QUC0</accession>
<dbReference type="AlphaFoldDB" id="A0A8X6QUC0"/>